<name>G7Q7M3_9BACT</name>
<dbReference type="EMBL" id="CM001368">
    <property type="protein sequence ID" value="EHJ47332.1"/>
    <property type="molecule type" value="Genomic_DNA"/>
</dbReference>
<keyword evidence="1" id="KW-0472">Membrane</keyword>
<dbReference type="eggNOG" id="COG3647">
    <property type="taxonomic scope" value="Bacteria"/>
</dbReference>
<feature type="transmembrane region" description="Helical" evidence="1">
    <location>
        <begin position="31"/>
        <end position="48"/>
    </location>
</feature>
<gene>
    <name evidence="2" type="ORF">DFW101_1323</name>
</gene>
<organism evidence="2 3">
    <name type="scientific">Solidesulfovibrio carbinoliphilus subsp. oakridgensis</name>
    <dbReference type="NCBI Taxonomy" id="694327"/>
    <lineage>
        <taxon>Bacteria</taxon>
        <taxon>Pseudomonadati</taxon>
        <taxon>Thermodesulfobacteriota</taxon>
        <taxon>Desulfovibrionia</taxon>
        <taxon>Desulfovibrionales</taxon>
        <taxon>Desulfovibrionaceae</taxon>
        <taxon>Solidesulfovibrio</taxon>
    </lineage>
</organism>
<evidence type="ECO:0000313" key="3">
    <source>
        <dbReference type="Proteomes" id="UP000004662"/>
    </source>
</evidence>
<keyword evidence="3" id="KW-1185">Reference proteome</keyword>
<dbReference type="Pfam" id="PF09997">
    <property type="entry name" value="DUF2238"/>
    <property type="match status" value="1"/>
</dbReference>
<keyword evidence="1" id="KW-1133">Transmembrane helix</keyword>
<feature type="transmembrane region" description="Helical" evidence="1">
    <location>
        <begin position="97"/>
        <end position="115"/>
    </location>
</feature>
<dbReference type="HOGENOM" id="CLU_087528_2_0_7"/>
<keyword evidence="1" id="KW-0812">Transmembrane</keyword>
<accession>G7Q7M3</accession>
<dbReference type="AlphaFoldDB" id="G7Q7M3"/>
<dbReference type="PIRSF" id="PIRSF020606">
    <property type="entry name" value="UCP020606"/>
    <property type="match status" value="1"/>
</dbReference>
<sequence>MNARFPQILGLLFAGFFTVLAIAPVSREVWWAENIPVMGMFLLLAFTYRKFRYSNLAYAMMAVWLFLHTIGGHYTFANVPFSWVTNLFGFERNHFDRVAHFAVGFYAFPLAELLWRKRLAHPAVLLLFGLTAIMAVACAYEIIEWGYAVLEGGEAGVEFLGSQGDPWDAQKDMLADTLGAVFAMMVFTIKQGWHRKKVSWTGFPR</sequence>
<feature type="transmembrane region" description="Helical" evidence="1">
    <location>
        <begin position="122"/>
        <end position="143"/>
    </location>
</feature>
<feature type="transmembrane region" description="Helical" evidence="1">
    <location>
        <begin position="173"/>
        <end position="189"/>
    </location>
</feature>
<dbReference type="OrthoDB" id="9786473at2"/>
<protein>
    <submittedName>
        <fullName evidence="2">Uncharacterized conserved protein UCP020606</fullName>
    </submittedName>
</protein>
<dbReference type="InterPro" id="IPR058534">
    <property type="entry name" value="YjdF"/>
</dbReference>
<evidence type="ECO:0000313" key="2">
    <source>
        <dbReference type="EMBL" id="EHJ47332.1"/>
    </source>
</evidence>
<dbReference type="STRING" id="694327.DFW101_1323"/>
<dbReference type="Proteomes" id="UP000004662">
    <property type="component" value="Chromosome"/>
</dbReference>
<dbReference type="RefSeq" id="WP_009180736.1">
    <property type="nucleotide sequence ID" value="NZ_CM001368.1"/>
</dbReference>
<reference evidence="3" key="1">
    <citation type="journal article" date="2015" name="Genome Announc.">
        <title>High-Quality Draft Genome Sequence of Desulfovibrio carbinoliphilus FW-101-2B, an Organic Acid-Oxidizing Sulfate-Reducing Bacterium Isolated from Uranium(VI)-Contaminated Groundwater.</title>
        <authorList>
            <person name="Ramsay B.D."/>
            <person name="Hwang C."/>
            <person name="Woo H.L."/>
            <person name="Carroll S.L."/>
            <person name="Lucas S."/>
            <person name="Han J."/>
            <person name="Lapidus A.L."/>
            <person name="Cheng J.F."/>
            <person name="Goodwin L.A."/>
            <person name="Pitluck S."/>
            <person name="Peters L."/>
            <person name="Chertkov O."/>
            <person name="Held B."/>
            <person name="Detter J.C."/>
            <person name="Han C.S."/>
            <person name="Tapia R."/>
            <person name="Land M.L."/>
            <person name="Hauser L.J."/>
            <person name="Kyrpides N.C."/>
            <person name="Ivanova N.N."/>
            <person name="Mikhailova N."/>
            <person name="Pagani I."/>
            <person name="Woyke T."/>
            <person name="Arkin A.P."/>
            <person name="Dehal P."/>
            <person name="Chivian D."/>
            <person name="Criddle C.S."/>
            <person name="Wu W."/>
            <person name="Chakraborty R."/>
            <person name="Hazen T.C."/>
            <person name="Fields M.W."/>
        </authorList>
    </citation>
    <scope>NUCLEOTIDE SEQUENCE [LARGE SCALE GENOMIC DNA]</scope>
    <source>
        <strain evidence="3">FW-101-2B</strain>
    </source>
</reference>
<feature type="transmembrane region" description="Helical" evidence="1">
    <location>
        <begin position="55"/>
        <end position="77"/>
    </location>
</feature>
<proteinExistence type="predicted"/>
<evidence type="ECO:0000256" key="1">
    <source>
        <dbReference type="SAM" id="Phobius"/>
    </source>
</evidence>
<dbReference type="InterPro" id="IPR014509">
    <property type="entry name" value="YjdF-like"/>
</dbReference>